<keyword evidence="3" id="KW-1185">Reference proteome</keyword>
<feature type="transmembrane region" description="Helical" evidence="1">
    <location>
        <begin position="160"/>
        <end position="187"/>
    </location>
</feature>
<accession>A0A4R3N616</accession>
<dbReference type="RefSeq" id="WP_132974994.1">
    <property type="nucleotide sequence ID" value="NZ_SMAO01000001.1"/>
</dbReference>
<comment type="caution">
    <text evidence="2">The sequence shown here is derived from an EMBL/GenBank/DDBJ whole genome shotgun (WGS) entry which is preliminary data.</text>
</comment>
<feature type="transmembrane region" description="Helical" evidence="1">
    <location>
        <begin position="72"/>
        <end position="92"/>
    </location>
</feature>
<sequence>MTISPQFYWAFGLSLYVLAILFLTRIPYRAMVERGMEPIRAVYYNRKIVHMLAGGVGSLMVPLVFTNPWYPLVSGLLLTLLLYAAHATGMRFDWFQTDDNRNDVKFALMWSSSISLLWWLLDNPWLAILPSLYMAFGDGVTGIARNLFIRKRSKSPIGNVFMLLVCAPMGWIIGGMANPAIPVWGLLSALVATVVERYEFGPIDDNVLITVSATAVLLLGTYLGPLV</sequence>
<proteinExistence type="predicted"/>
<organism evidence="2 3">
    <name type="scientific">Thiobaca trueperi</name>
    <dbReference type="NCBI Taxonomy" id="127458"/>
    <lineage>
        <taxon>Bacteria</taxon>
        <taxon>Pseudomonadati</taxon>
        <taxon>Pseudomonadota</taxon>
        <taxon>Gammaproteobacteria</taxon>
        <taxon>Chromatiales</taxon>
        <taxon>Chromatiaceae</taxon>
        <taxon>Thiobaca</taxon>
    </lineage>
</organism>
<feature type="transmembrane region" description="Helical" evidence="1">
    <location>
        <begin position="207"/>
        <end position="226"/>
    </location>
</feature>
<name>A0A4R3N616_9GAMM</name>
<evidence type="ECO:0000313" key="3">
    <source>
        <dbReference type="Proteomes" id="UP000295717"/>
    </source>
</evidence>
<protein>
    <recommendedName>
        <fullName evidence="4">Dolichol kinase</fullName>
    </recommendedName>
</protein>
<keyword evidence="1" id="KW-1133">Transmembrane helix</keyword>
<keyword evidence="1" id="KW-0472">Membrane</keyword>
<reference evidence="2 3" key="1">
    <citation type="submission" date="2019-03" db="EMBL/GenBank/DDBJ databases">
        <title>Genomic Encyclopedia of Type Strains, Phase IV (KMG-IV): sequencing the most valuable type-strain genomes for metagenomic binning, comparative biology and taxonomic classification.</title>
        <authorList>
            <person name="Goeker M."/>
        </authorList>
    </citation>
    <scope>NUCLEOTIDE SEQUENCE [LARGE SCALE GENOMIC DNA]</scope>
    <source>
        <strain evidence="2 3">DSM 13587</strain>
    </source>
</reference>
<keyword evidence="1" id="KW-0812">Transmembrane</keyword>
<gene>
    <name evidence="2" type="ORF">EDC35_101221</name>
</gene>
<dbReference type="Proteomes" id="UP000295717">
    <property type="component" value="Unassembled WGS sequence"/>
</dbReference>
<evidence type="ECO:0000313" key="2">
    <source>
        <dbReference type="EMBL" id="TCT23907.1"/>
    </source>
</evidence>
<evidence type="ECO:0008006" key="4">
    <source>
        <dbReference type="Google" id="ProtNLM"/>
    </source>
</evidence>
<dbReference type="OrthoDB" id="5760949at2"/>
<feature type="transmembrane region" description="Helical" evidence="1">
    <location>
        <begin position="6"/>
        <end position="28"/>
    </location>
</feature>
<dbReference type="EMBL" id="SMAO01000001">
    <property type="protein sequence ID" value="TCT23907.1"/>
    <property type="molecule type" value="Genomic_DNA"/>
</dbReference>
<dbReference type="AlphaFoldDB" id="A0A4R3N616"/>
<feature type="transmembrane region" description="Helical" evidence="1">
    <location>
        <begin position="48"/>
        <end position="66"/>
    </location>
</feature>
<feature type="transmembrane region" description="Helical" evidence="1">
    <location>
        <begin position="104"/>
        <end position="121"/>
    </location>
</feature>
<feature type="transmembrane region" description="Helical" evidence="1">
    <location>
        <begin position="127"/>
        <end position="148"/>
    </location>
</feature>
<evidence type="ECO:0000256" key="1">
    <source>
        <dbReference type="SAM" id="Phobius"/>
    </source>
</evidence>